<evidence type="ECO:0000313" key="3">
    <source>
        <dbReference type="Proteomes" id="UP001153269"/>
    </source>
</evidence>
<sequence length="157" mass="17141">MQESSLFVLLSPRQPDPPEHQWRAQKYKHMSREQFLEKSLASSPIIIITISTITLIISSRLPRNNHAVVMTAHYLPADRGVSGYLVRPSLNVKKTTPERFPGSVSPCCASSSPRERAPQPAAPTEATCSSSSSSSFSYSPGVSSLDRHREGGGHPIT</sequence>
<reference evidence="2" key="1">
    <citation type="submission" date="2020-03" db="EMBL/GenBank/DDBJ databases">
        <authorList>
            <person name="Weist P."/>
        </authorList>
    </citation>
    <scope>NUCLEOTIDE SEQUENCE</scope>
</reference>
<feature type="region of interest" description="Disordered" evidence="1">
    <location>
        <begin position="94"/>
        <end position="157"/>
    </location>
</feature>
<dbReference type="AlphaFoldDB" id="A0A9N7Z898"/>
<gene>
    <name evidence="2" type="ORF">PLEPLA_LOCUS41993</name>
</gene>
<feature type="compositionally biased region" description="Low complexity" evidence="1">
    <location>
        <begin position="129"/>
        <end position="144"/>
    </location>
</feature>
<dbReference type="Proteomes" id="UP001153269">
    <property type="component" value="Unassembled WGS sequence"/>
</dbReference>
<keyword evidence="3" id="KW-1185">Reference proteome</keyword>
<feature type="compositionally biased region" description="Basic and acidic residues" evidence="1">
    <location>
        <begin position="145"/>
        <end position="157"/>
    </location>
</feature>
<dbReference type="EMBL" id="CADEAL010004203">
    <property type="protein sequence ID" value="CAB1454231.1"/>
    <property type="molecule type" value="Genomic_DNA"/>
</dbReference>
<accession>A0A9N7Z898</accession>
<proteinExistence type="predicted"/>
<organism evidence="2 3">
    <name type="scientific">Pleuronectes platessa</name>
    <name type="common">European plaice</name>
    <dbReference type="NCBI Taxonomy" id="8262"/>
    <lineage>
        <taxon>Eukaryota</taxon>
        <taxon>Metazoa</taxon>
        <taxon>Chordata</taxon>
        <taxon>Craniata</taxon>
        <taxon>Vertebrata</taxon>
        <taxon>Euteleostomi</taxon>
        <taxon>Actinopterygii</taxon>
        <taxon>Neopterygii</taxon>
        <taxon>Teleostei</taxon>
        <taxon>Neoteleostei</taxon>
        <taxon>Acanthomorphata</taxon>
        <taxon>Carangaria</taxon>
        <taxon>Pleuronectiformes</taxon>
        <taxon>Pleuronectoidei</taxon>
        <taxon>Pleuronectidae</taxon>
        <taxon>Pleuronectes</taxon>
    </lineage>
</organism>
<comment type="caution">
    <text evidence="2">The sequence shown here is derived from an EMBL/GenBank/DDBJ whole genome shotgun (WGS) entry which is preliminary data.</text>
</comment>
<evidence type="ECO:0000256" key="1">
    <source>
        <dbReference type="SAM" id="MobiDB-lite"/>
    </source>
</evidence>
<protein>
    <submittedName>
        <fullName evidence="2">Uncharacterized protein</fullName>
    </submittedName>
</protein>
<name>A0A9N7Z898_PLEPL</name>
<evidence type="ECO:0000313" key="2">
    <source>
        <dbReference type="EMBL" id="CAB1454231.1"/>
    </source>
</evidence>